<keyword evidence="3" id="KW-0378">Hydrolase</keyword>
<dbReference type="InterPro" id="IPR013128">
    <property type="entry name" value="Peptidase_C1A"/>
</dbReference>
<comment type="similarity">
    <text evidence="1">Belongs to the peptidase C1 family.</text>
</comment>
<dbReference type="PANTHER" id="PTHR12411">
    <property type="entry name" value="CYSTEINE PROTEASE FAMILY C1-RELATED"/>
    <property type="match status" value="1"/>
</dbReference>
<keyword evidence="7" id="KW-1185">Reference proteome</keyword>
<feature type="domain" description="Peptidase C1A papain C-terminal" evidence="6">
    <location>
        <begin position="56"/>
        <end position="267"/>
    </location>
</feature>
<proteinExistence type="inferred from homology"/>
<dbReference type="GO" id="GO:0008234">
    <property type="term" value="F:cysteine-type peptidase activity"/>
    <property type="evidence" value="ECO:0007669"/>
    <property type="project" value="UniProtKB-KW"/>
</dbReference>
<evidence type="ECO:0000259" key="6">
    <source>
        <dbReference type="Pfam" id="PF00112"/>
    </source>
</evidence>
<accession>A0A6J0MFV1</accession>
<evidence type="ECO:0000313" key="8">
    <source>
        <dbReference type="RefSeq" id="XP_018470989.2"/>
    </source>
</evidence>
<gene>
    <name evidence="8" type="primary">LOC108842539</name>
</gene>
<dbReference type="GO" id="GO:0006508">
    <property type="term" value="P:proteolysis"/>
    <property type="evidence" value="ECO:0007669"/>
    <property type="project" value="UniProtKB-KW"/>
</dbReference>
<dbReference type="GeneID" id="108842539"/>
<dbReference type="Gene3D" id="3.90.70.10">
    <property type="entry name" value="Cysteine proteinases"/>
    <property type="match status" value="1"/>
</dbReference>
<dbReference type="CDD" id="cd02619">
    <property type="entry name" value="Peptidase_C1"/>
    <property type="match status" value="1"/>
</dbReference>
<evidence type="ECO:0000256" key="3">
    <source>
        <dbReference type="ARBA" id="ARBA00022801"/>
    </source>
</evidence>
<evidence type="ECO:0000256" key="4">
    <source>
        <dbReference type="ARBA" id="ARBA00022807"/>
    </source>
</evidence>
<keyword evidence="2" id="KW-0645">Protease</keyword>
<dbReference type="RefSeq" id="XP_018470989.2">
    <property type="nucleotide sequence ID" value="XM_018615487.2"/>
</dbReference>
<evidence type="ECO:0000256" key="1">
    <source>
        <dbReference type="ARBA" id="ARBA00008455"/>
    </source>
</evidence>
<dbReference type="InterPro" id="IPR000668">
    <property type="entry name" value="Peptidase_C1A_C"/>
</dbReference>
<dbReference type="AlphaFoldDB" id="A0A6J0MFV1"/>
<dbReference type="InterPro" id="IPR038765">
    <property type="entry name" value="Papain-like_cys_pep_sf"/>
</dbReference>
<dbReference type="Proteomes" id="UP000504610">
    <property type="component" value="Unplaced"/>
</dbReference>
<dbReference type="SUPFAM" id="SSF54001">
    <property type="entry name" value="Cysteine proteinases"/>
    <property type="match status" value="1"/>
</dbReference>
<dbReference type="Pfam" id="PF00112">
    <property type="entry name" value="Peptidase_C1"/>
    <property type="match status" value="1"/>
</dbReference>
<dbReference type="KEGG" id="rsz:108842539"/>
<evidence type="ECO:0000256" key="2">
    <source>
        <dbReference type="ARBA" id="ARBA00022670"/>
    </source>
</evidence>
<evidence type="ECO:0000256" key="5">
    <source>
        <dbReference type="SAM" id="MobiDB-lite"/>
    </source>
</evidence>
<name>A0A6J0MFV1_RAPSA</name>
<organism evidence="7 8">
    <name type="scientific">Raphanus sativus</name>
    <name type="common">Radish</name>
    <name type="synonym">Raphanus raphanistrum var. sativus</name>
    <dbReference type="NCBI Taxonomy" id="3726"/>
    <lineage>
        <taxon>Eukaryota</taxon>
        <taxon>Viridiplantae</taxon>
        <taxon>Streptophyta</taxon>
        <taxon>Embryophyta</taxon>
        <taxon>Tracheophyta</taxon>
        <taxon>Spermatophyta</taxon>
        <taxon>Magnoliopsida</taxon>
        <taxon>eudicotyledons</taxon>
        <taxon>Gunneridae</taxon>
        <taxon>Pentapetalae</taxon>
        <taxon>rosids</taxon>
        <taxon>malvids</taxon>
        <taxon>Brassicales</taxon>
        <taxon>Brassicaceae</taxon>
        <taxon>Brassiceae</taxon>
        <taxon>Raphanus</taxon>
    </lineage>
</organism>
<feature type="compositionally biased region" description="Basic and acidic residues" evidence="5">
    <location>
        <begin position="14"/>
        <end position="35"/>
    </location>
</feature>
<sequence length="278" mass="30977">MGKDDLPPLGGKPHGKEKVPNQIRKDADAARKNPPVEDQQQPQDDGGEFGDGSKVSQDWRDTPNALPKVIRQKLEICWAIVLAHMLQAILNITNTKDYVEFLYDDLVVHLKLKKETKKQAQSSSLTKKKAKTLKLANLQKAVDHIAVNGLLKEKCSGSAKPGSKTGFHGKWQFKIETSPSVDFIKDKVNISPVAIAFEVDANFSALKQNIYKVRESTQPLQHGVVEGHAVLIVGYGYTKERQLFFLVQNSWGESWGVQGFGRIFIDESSRTTLVYPVV</sequence>
<feature type="region of interest" description="Disordered" evidence="5">
    <location>
        <begin position="1"/>
        <end position="61"/>
    </location>
</feature>
<dbReference type="OrthoDB" id="1113520at2759"/>
<evidence type="ECO:0000313" key="7">
    <source>
        <dbReference type="Proteomes" id="UP000504610"/>
    </source>
</evidence>
<reference evidence="8" key="1">
    <citation type="submission" date="2025-08" db="UniProtKB">
        <authorList>
            <consortium name="RefSeq"/>
        </authorList>
    </citation>
    <scope>IDENTIFICATION</scope>
    <source>
        <tissue evidence="8">Leaf</tissue>
    </source>
</reference>
<protein>
    <submittedName>
        <fullName evidence="8">Uncharacterized protein LOC108842539</fullName>
    </submittedName>
</protein>
<keyword evidence="4" id="KW-0788">Thiol protease</keyword>